<evidence type="ECO:0000313" key="3">
    <source>
        <dbReference type="EnsemblPlants" id="Kaladp0058s0329.1.v1.1"/>
    </source>
</evidence>
<dbReference type="Proteomes" id="UP000594263">
    <property type="component" value="Unplaced"/>
</dbReference>
<dbReference type="Pfam" id="PF00657">
    <property type="entry name" value="Lipase_GDSL"/>
    <property type="match status" value="1"/>
</dbReference>
<evidence type="ECO:0000256" key="1">
    <source>
        <dbReference type="ARBA" id="ARBA00008668"/>
    </source>
</evidence>
<dbReference type="EnsemblPlants" id="Kaladp0058s0329.1.v1.1">
    <property type="protein sequence ID" value="Kaladp0058s0329.1.v1.1"/>
    <property type="gene ID" value="Kaladp0058s0329.v1.1"/>
</dbReference>
<sequence>MHSGNPCRFPAICNFGDSNSDTGGISATFYPIRLPYGQTYFGKAVGRASDGRLMINFFAEHLGLRHLSAYLNSVGANYHHGASFATGSATIRMPNVTFMEHGRSPFNLQIQVVQFNQFKERVLDPDTGSSARLPKLETFREGLYTIDIGQNDLADLLNNMNFAMEYKKAIPAIQTMTGQVAYQIEILHFQVGRAFWVHNTGPIGSLPYTLTWVSNPPPHGYLDEHGCIKEQNELAKEFNRQLKDEIMPPRQKLANATNTYVDVCAAKYGLISDAKNQGFGPPAEICRGYFKDYVRITCSNSRRVNGTEIYVRPCANPSSVISWDVSTTQKLQITG</sequence>
<dbReference type="PANTHER" id="PTHR22835">
    <property type="entry name" value="ZINC FINGER FYVE DOMAIN CONTAINING PROTEIN"/>
    <property type="match status" value="1"/>
</dbReference>
<dbReference type="OMA" id="DEIMPPR"/>
<keyword evidence="4" id="KW-1185">Reference proteome</keyword>
<keyword evidence="2" id="KW-0325">Glycoprotein</keyword>
<dbReference type="AlphaFoldDB" id="A0A7N0ZZB2"/>
<protein>
    <submittedName>
        <fullName evidence="3">Uncharacterized protein</fullName>
    </submittedName>
</protein>
<evidence type="ECO:0000313" key="4">
    <source>
        <dbReference type="Proteomes" id="UP000594263"/>
    </source>
</evidence>
<organism evidence="3 4">
    <name type="scientific">Kalanchoe fedtschenkoi</name>
    <name type="common">Lavender scallops</name>
    <name type="synonym">South American air plant</name>
    <dbReference type="NCBI Taxonomy" id="63787"/>
    <lineage>
        <taxon>Eukaryota</taxon>
        <taxon>Viridiplantae</taxon>
        <taxon>Streptophyta</taxon>
        <taxon>Embryophyta</taxon>
        <taxon>Tracheophyta</taxon>
        <taxon>Spermatophyta</taxon>
        <taxon>Magnoliopsida</taxon>
        <taxon>eudicotyledons</taxon>
        <taxon>Gunneridae</taxon>
        <taxon>Pentapetalae</taxon>
        <taxon>Saxifragales</taxon>
        <taxon>Crassulaceae</taxon>
        <taxon>Kalanchoe</taxon>
    </lineage>
</organism>
<dbReference type="PANTHER" id="PTHR22835:SF546">
    <property type="entry name" value="GDSL-LIKE LIPASE_ACYLHYDROLASE"/>
    <property type="match status" value="1"/>
</dbReference>
<dbReference type="InterPro" id="IPR036514">
    <property type="entry name" value="SGNH_hydro_sf"/>
</dbReference>
<reference evidence="3" key="1">
    <citation type="submission" date="2021-01" db="UniProtKB">
        <authorList>
            <consortium name="EnsemblPlants"/>
        </authorList>
    </citation>
    <scope>IDENTIFICATION</scope>
</reference>
<proteinExistence type="inferred from homology"/>
<accession>A0A7N0ZZB2</accession>
<dbReference type="Gramene" id="Kaladp0058s0329.1.v1.1">
    <property type="protein sequence ID" value="Kaladp0058s0329.1.v1.1"/>
    <property type="gene ID" value="Kaladp0058s0329.v1.1"/>
</dbReference>
<comment type="similarity">
    <text evidence="1">Belongs to the 'GDSL' lipolytic enzyme family.</text>
</comment>
<dbReference type="GO" id="GO:0016788">
    <property type="term" value="F:hydrolase activity, acting on ester bonds"/>
    <property type="evidence" value="ECO:0007669"/>
    <property type="project" value="InterPro"/>
</dbReference>
<dbReference type="InterPro" id="IPR001087">
    <property type="entry name" value="GDSL"/>
</dbReference>
<name>A0A7N0ZZB2_KALFE</name>
<dbReference type="Gene3D" id="3.40.50.1110">
    <property type="entry name" value="SGNH hydrolase"/>
    <property type="match status" value="1"/>
</dbReference>
<evidence type="ECO:0000256" key="2">
    <source>
        <dbReference type="ARBA" id="ARBA00023180"/>
    </source>
</evidence>